<evidence type="ECO:0000313" key="2">
    <source>
        <dbReference type="Proteomes" id="UP000027222"/>
    </source>
</evidence>
<dbReference type="HOGENOM" id="CLU_1170699_0_0_1"/>
<sequence>MTHHLLPSPPRNILHVSNFHVQETRLGPISTKIGRQYATESGGLPIDITRKKLLDCLDNLFKFSLKLEAYQTLYNVNSLFNSCERIQSRLYILFNELAAASMISPSQCPNVHFSRIYQRLAKLNLRLSCSLQKLKPTTDPSRLRTTLTSLRESLHRWSLRLQVKPLSGHGRRSFYSALLSVKTASLNHDSSSGQKTLATSYYAPSIAEVNIIQLVNLRNLWLRNVGRDDDMDSTIPF</sequence>
<dbReference type="AlphaFoldDB" id="A0A067SXI2"/>
<evidence type="ECO:0000313" key="1">
    <source>
        <dbReference type="EMBL" id="KDR75601.1"/>
    </source>
</evidence>
<dbReference type="EMBL" id="KL142380">
    <property type="protein sequence ID" value="KDR75601.1"/>
    <property type="molecule type" value="Genomic_DNA"/>
</dbReference>
<proteinExistence type="predicted"/>
<organism evidence="1 2">
    <name type="scientific">Galerina marginata (strain CBS 339.88)</name>
    <dbReference type="NCBI Taxonomy" id="685588"/>
    <lineage>
        <taxon>Eukaryota</taxon>
        <taxon>Fungi</taxon>
        <taxon>Dikarya</taxon>
        <taxon>Basidiomycota</taxon>
        <taxon>Agaricomycotina</taxon>
        <taxon>Agaricomycetes</taxon>
        <taxon>Agaricomycetidae</taxon>
        <taxon>Agaricales</taxon>
        <taxon>Agaricineae</taxon>
        <taxon>Strophariaceae</taxon>
        <taxon>Galerina</taxon>
    </lineage>
</organism>
<protein>
    <submittedName>
        <fullName evidence="1">Uncharacterized protein</fullName>
    </submittedName>
</protein>
<reference evidence="2" key="1">
    <citation type="journal article" date="2014" name="Proc. Natl. Acad. Sci. U.S.A.">
        <title>Extensive sampling of basidiomycete genomes demonstrates inadequacy of the white-rot/brown-rot paradigm for wood decay fungi.</title>
        <authorList>
            <person name="Riley R."/>
            <person name="Salamov A.A."/>
            <person name="Brown D.W."/>
            <person name="Nagy L.G."/>
            <person name="Floudas D."/>
            <person name="Held B.W."/>
            <person name="Levasseur A."/>
            <person name="Lombard V."/>
            <person name="Morin E."/>
            <person name="Otillar R."/>
            <person name="Lindquist E.A."/>
            <person name="Sun H."/>
            <person name="LaButti K.M."/>
            <person name="Schmutz J."/>
            <person name="Jabbour D."/>
            <person name="Luo H."/>
            <person name="Baker S.E."/>
            <person name="Pisabarro A.G."/>
            <person name="Walton J.D."/>
            <person name="Blanchette R.A."/>
            <person name="Henrissat B."/>
            <person name="Martin F."/>
            <person name="Cullen D."/>
            <person name="Hibbett D.S."/>
            <person name="Grigoriev I.V."/>
        </authorList>
    </citation>
    <scope>NUCLEOTIDE SEQUENCE [LARGE SCALE GENOMIC DNA]</scope>
    <source>
        <strain evidence="2">CBS 339.88</strain>
    </source>
</reference>
<dbReference type="Proteomes" id="UP000027222">
    <property type="component" value="Unassembled WGS sequence"/>
</dbReference>
<gene>
    <name evidence="1" type="ORF">GALMADRAFT_248106</name>
</gene>
<accession>A0A067SXI2</accession>
<name>A0A067SXI2_GALM3</name>
<keyword evidence="2" id="KW-1185">Reference proteome</keyword>